<dbReference type="SUPFAM" id="SSF53756">
    <property type="entry name" value="UDP-Glycosyltransferase/glycogen phosphorylase"/>
    <property type="match status" value="1"/>
</dbReference>
<dbReference type="Pfam" id="PF13439">
    <property type="entry name" value="Glyco_transf_4"/>
    <property type="match status" value="1"/>
</dbReference>
<reference evidence="5 6" key="1">
    <citation type="submission" date="2016-10" db="EMBL/GenBank/DDBJ databases">
        <authorList>
            <person name="de Groot N.N."/>
        </authorList>
    </citation>
    <scope>NUCLEOTIDE SEQUENCE [LARGE SCALE GENOMIC DNA]</scope>
    <source>
        <strain evidence="5 6">DSM 20117</strain>
    </source>
</reference>
<organism evidence="5 6">
    <name type="scientific">Crystallibacter crystallopoietes</name>
    <dbReference type="NCBI Taxonomy" id="37928"/>
    <lineage>
        <taxon>Bacteria</taxon>
        <taxon>Bacillati</taxon>
        <taxon>Actinomycetota</taxon>
        <taxon>Actinomycetes</taxon>
        <taxon>Micrococcales</taxon>
        <taxon>Micrococcaceae</taxon>
        <taxon>Crystallibacter</taxon>
    </lineage>
</organism>
<keyword evidence="1" id="KW-0328">Glycosyltransferase</keyword>
<dbReference type="Proteomes" id="UP000181917">
    <property type="component" value="Unassembled WGS sequence"/>
</dbReference>
<dbReference type="InterPro" id="IPR028098">
    <property type="entry name" value="Glyco_trans_4-like_N"/>
</dbReference>
<dbReference type="PANTHER" id="PTHR12526">
    <property type="entry name" value="GLYCOSYLTRANSFERASE"/>
    <property type="match status" value="1"/>
</dbReference>
<dbReference type="EMBL" id="FNKH01000002">
    <property type="protein sequence ID" value="SDQ23995.1"/>
    <property type="molecule type" value="Genomic_DNA"/>
</dbReference>
<evidence type="ECO:0000259" key="3">
    <source>
        <dbReference type="Pfam" id="PF00534"/>
    </source>
</evidence>
<gene>
    <name evidence="5" type="ORF">SAMN04489742_0215</name>
</gene>
<dbReference type="STRING" id="37928.SAMN04489742_0215"/>
<feature type="domain" description="Glycosyltransferase subfamily 4-like N-terminal" evidence="4">
    <location>
        <begin position="18"/>
        <end position="156"/>
    </location>
</feature>
<keyword evidence="2 5" id="KW-0808">Transferase</keyword>
<evidence type="ECO:0000313" key="5">
    <source>
        <dbReference type="EMBL" id="SDQ23995.1"/>
    </source>
</evidence>
<keyword evidence="6" id="KW-1185">Reference proteome</keyword>
<dbReference type="RefSeq" id="WP_074698614.1">
    <property type="nucleotide sequence ID" value="NZ_CP018863.1"/>
</dbReference>
<dbReference type="PANTHER" id="PTHR12526:SF595">
    <property type="entry name" value="BLL5217 PROTEIN"/>
    <property type="match status" value="1"/>
</dbReference>
<accession>A0A1H0Z988</accession>
<evidence type="ECO:0000256" key="1">
    <source>
        <dbReference type="ARBA" id="ARBA00022676"/>
    </source>
</evidence>
<dbReference type="CDD" id="cd03802">
    <property type="entry name" value="GT4_AviGT4-like"/>
    <property type="match status" value="1"/>
</dbReference>
<dbReference type="OrthoDB" id="9809227at2"/>
<dbReference type="Gene3D" id="3.40.50.2000">
    <property type="entry name" value="Glycogen Phosphorylase B"/>
    <property type="match status" value="2"/>
</dbReference>
<evidence type="ECO:0000259" key="4">
    <source>
        <dbReference type="Pfam" id="PF13439"/>
    </source>
</evidence>
<dbReference type="Pfam" id="PF00534">
    <property type="entry name" value="Glycos_transf_1"/>
    <property type="match status" value="1"/>
</dbReference>
<protein>
    <submittedName>
        <fullName evidence="5">Glycosyltransferase involved in cell wall bisynthesis</fullName>
    </submittedName>
</protein>
<sequence length="351" mass="37646">MRIGIVAPPWIAVPPCGYGGIEAVIDSLAREFMSAGHEVRLVAAEDSGCPVPKVCGLPSRQISTLGAAVDELTHVVLAHEALDGVDIIHDHTLAGPLSRHRPPGVPLVTTAHGPLTGAFRTVYRAIAAHTPLIAISRHQAVSAPEVSVRQVIHHGIEASTVPLGYGDGGYACFLGRMHPDKGPLQAIGIAREAGVPLRIAARVMENEERDFFDAAIRPQLKPPIEFLGELTAPEKYELLGGSIALLNPIQWPEPFGMVMIEAMATGTPVIATLRGSAPEIIEDGVTGFLRRGNHQLAAALQQADTLDRRRCRQVTETYFSAARMAEEHLRFFSDIVAQGARRRASSPIVVV</sequence>
<evidence type="ECO:0000313" key="6">
    <source>
        <dbReference type="Proteomes" id="UP000181917"/>
    </source>
</evidence>
<feature type="domain" description="Glycosyl transferase family 1" evidence="3">
    <location>
        <begin position="169"/>
        <end position="303"/>
    </location>
</feature>
<evidence type="ECO:0000256" key="2">
    <source>
        <dbReference type="ARBA" id="ARBA00022679"/>
    </source>
</evidence>
<dbReference type="KEGG" id="acry:AC20117_16180"/>
<dbReference type="GO" id="GO:0016757">
    <property type="term" value="F:glycosyltransferase activity"/>
    <property type="evidence" value="ECO:0007669"/>
    <property type="project" value="UniProtKB-KW"/>
</dbReference>
<proteinExistence type="predicted"/>
<dbReference type="AlphaFoldDB" id="A0A1H0Z988"/>
<name>A0A1H0Z988_9MICC</name>
<dbReference type="InterPro" id="IPR001296">
    <property type="entry name" value="Glyco_trans_1"/>
</dbReference>